<feature type="transmembrane region" description="Helical" evidence="1">
    <location>
        <begin position="12"/>
        <end position="31"/>
    </location>
</feature>
<keyword evidence="1" id="KW-1133">Transmembrane helix</keyword>
<dbReference type="Proteomes" id="UP000254863">
    <property type="component" value="Unassembled WGS sequence"/>
</dbReference>
<protein>
    <submittedName>
        <fullName evidence="2">Uncharacterized protein</fullName>
    </submittedName>
</protein>
<reference evidence="2 3" key="1">
    <citation type="submission" date="2018-06" db="EMBL/GenBank/DDBJ databases">
        <authorList>
            <consortium name="Pathogen Informatics"/>
            <person name="Doyle S."/>
        </authorList>
    </citation>
    <scope>NUCLEOTIDE SEQUENCE [LARGE SCALE GENOMIC DNA]</scope>
    <source>
        <strain evidence="2 3">NCTC11685</strain>
    </source>
</reference>
<organism evidence="2 3">
    <name type="scientific">Klebsiella michiganensis</name>
    <dbReference type="NCBI Taxonomy" id="1134687"/>
    <lineage>
        <taxon>Bacteria</taxon>
        <taxon>Pseudomonadati</taxon>
        <taxon>Pseudomonadota</taxon>
        <taxon>Gammaproteobacteria</taxon>
        <taxon>Enterobacterales</taxon>
        <taxon>Enterobacteriaceae</taxon>
        <taxon>Klebsiella/Raoultella group</taxon>
        <taxon>Klebsiella</taxon>
    </lineage>
</organism>
<evidence type="ECO:0000313" key="3">
    <source>
        <dbReference type="Proteomes" id="UP000254863"/>
    </source>
</evidence>
<name>A0A7H4PH23_9ENTR</name>
<sequence length="38" mass="4439">MFIRPFGACFYFLPFTVIAVKHPSLILYFILSDAGTWR</sequence>
<evidence type="ECO:0000313" key="2">
    <source>
        <dbReference type="EMBL" id="STW71623.1"/>
    </source>
</evidence>
<dbReference type="EMBL" id="UGMS01000002">
    <property type="protein sequence ID" value="STW71623.1"/>
    <property type="molecule type" value="Genomic_DNA"/>
</dbReference>
<comment type="caution">
    <text evidence="2">The sequence shown here is derived from an EMBL/GenBank/DDBJ whole genome shotgun (WGS) entry which is preliminary data.</text>
</comment>
<accession>A0A7H4PH23</accession>
<evidence type="ECO:0000256" key="1">
    <source>
        <dbReference type="SAM" id="Phobius"/>
    </source>
</evidence>
<proteinExistence type="predicted"/>
<dbReference type="AlphaFoldDB" id="A0A7H4PH23"/>
<keyword evidence="1" id="KW-0812">Transmembrane</keyword>
<gene>
    <name evidence="2" type="ORF">NCTC11685_04971</name>
</gene>
<keyword evidence="1" id="KW-0472">Membrane</keyword>